<name>A0A6C0EPR3_9ZZZZ</name>
<dbReference type="AlphaFoldDB" id="A0A6C0EPR3"/>
<dbReference type="SUPFAM" id="SSF56112">
    <property type="entry name" value="Protein kinase-like (PK-like)"/>
    <property type="match status" value="1"/>
</dbReference>
<protein>
    <recommendedName>
        <fullName evidence="2">Protein kinase domain-containing protein</fullName>
    </recommendedName>
</protein>
<organism evidence="1">
    <name type="scientific">viral metagenome</name>
    <dbReference type="NCBI Taxonomy" id="1070528"/>
    <lineage>
        <taxon>unclassified sequences</taxon>
        <taxon>metagenomes</taxon>
        <taxon>organismal metagenomes</taxon>
    </lineage>
</organism>
<dbReference type="InterPro" id="IPR011009">
    <property type="entry name" value="Kinase-like_dom_sf"/>
</dbReference>
<sequence length="356" mass="42851">MDTNIDISLINKQLLKKRRNNTEEYKSIQKLVVYNFFSINDVKICEKIKKIPYFSNNYYIIKEYDFIKIGEFNEKLFQISDIYNYDNKNENKRHLLLKYENMKLIHFNDFLFNLPNPKLLILHTLETFSYLLQSLIKLNNNNICFFNLSSENIFFTDNFKPIIRNFEKSLLINKLDESYISKIIEGIDDFTYKPIEIHVLFYLIINNEETLSYTFIETICNEYIKNISVLKLFSQQYIDNYRNECVLFLKKYINKPKSFIIDKLLEYYDTWDNYSLSVLYLHIIGNICRCFSLKGTFLNKLIIILSKNITPDPSKREQLQQTFANYDKLYNDFTDWSFVNQLSVEKMGKVYELLEK</sequence>
<evidence type="ECO:0000313" key="1">
    <source>
        <dbReference type="EMBL" id="QHT31184.1"/>
    </source>
</evidence>
<evidence type="ECO:0008006" key="2">
    <source>
        <dbReference type="Google" id="ProtNLM"/>
    </source>
</evidence>
<dbReference type="EMBL" id="MN738916">
    <property type="protein sequence ID" value="QHT31184.1"/>
    <property type="molecule type" value="Genomic_DNA"/>
</dbReference>
<reference evidence="1" key="1">
    <citation type="journal article" date="2020" name="Nature">
        <title>Giant virus diversity and host interactions through global metagenomics.</title>
        <authorList>
            <person name="Schulz F."/>
            <person name="Roux S."/>
            <person name="Paez-Espino D."/>
            <person name="Jungbluth S."/>
            <person name="Walsh D.A."/>
            <person name="Denef V.J."/>
            <person name="McMahon K.D."/>
            <person name="Konstantinidis K.T."/>
            <person name="Eloe-Fadrosh E.A."/>
            <person name="Kyrpides N.C."/>
            <person name="Woyke T."/>
        </authorList>
    </citation>
    <scope>NUCLEOTIDE SEQUENCE</scope>
    <source>
        <strain evidence="1">GVMAG-M-3300009155-2</strain>
    </source>
</reference>
<accession>A0A6C0EPR3</accession>
<proteinExistence type="predicted"/>